<dbReference type="Proteomes" id="UP000784294">
    <property type="component" value="Unassembled WGS sequence"/>
</dbReference>
<evidence type="ECO:0000313" key="2">
    <source>
        <dbReference type="EMBL" id="VEL08739.1"/>
    </source>
</evidence>
<name>A0A3S4ZWD6_9PLAT</name>
<evidence type="ECO:0000313" key="3">
    <source>
        <dbReference type="Proteomes" id="UP000784294"/>
    </source>
</evidence>
<dbReference type="EMBL" id="CAAALY010004634">
    <property type="protein sequence ID" value="VEL08739.1"/>
    <property type="molecule type" value="Genomic_DNA"/>
</dbReference>
<evidence type="ECO:0000259" key="1">
    <source>
        <dbReference type="PROSITE" id="PS50853"/>
    </source>
</evidence>
<dbReference type="InterPro" id="IPR036116">
    <property type="entry name" value="FN3_sf"/>
</dbReference>
<gene>
    <name evidence="2" type="ORF">PXEA_LOCUS2179</name>
</gene>
<dbReference type="SUPFAM" id="SSF49265">
    <property type="entry name" value="Fibronectin type III"/>
    <property type="match status" value="1"/>
</dbReference>
<dbReference type="PROSITE" id="PS50853">
    <property type="entry name" value="FN3"/>
    <property type="match status" value="1"/>
</dbReference>
<accession>A0A3S4ZWD6</accession>
<dbReference type="OrthoDB" id="10056271at2759"/>
<sequence length="90" mass="9995">MNAHHFGLILQVDATTIDVCVTSPEDTGGLPVTHYELRIQKLPGTKFYGPFTYRSGNRQLKLPYLIPNTFYHLAISAVSDAGRGPNEYIS</sequence>
<keyword evidence="3" id="KW-1185">Reference proteome</keyword>
<reference evidence="2" key="1">
    <citation type="submission" date="2018-11" db="EMBL/GenBank/DDBJ databases">
        <authorList>
            <consortium name="Pathogen Informatics"/>
        </authorList>
    </citation>
    <scope>NUCLEOTIDE SEQUENCE</scope>
</reference>
<dbReference type="Pfam" id="PF00041">
    <property type="entry name" value="fn3"/>
    <property type="match status" value="1"/>
</dbReference>
<feature type="domain" description="Fibronectin type-III" evidence="1">
    <location>
        <begin position="1"/>
        <end position="90"/>
    </location>
</feature>
<dbReference type="CDD" id="cd00063">
    <property type="entry name" value="FN3"/>
    <property type="match status" value="1"/>
</dbReference>
<protein>
    <recommendedName>
        <fullName evidence="1">Fibronectin type-III domain-containing protein</fullName>
    </recommendedName>
</protein>
<organism evidence="2 3">
    <name type="scientific">Protopolystoma xenopodis</name>
    <dbReference type="NCBI Taxonomy" id="117903"/>
    <lineage>
        <taxon>Eukaryota</taxon>
        <taxon>Metazoa</taxon>
        <taxon>Spiralia</taxon>
        <taxon>Lophotrochozoa</taxon>
        <taxon>Platyhelminthes</taxon>
        <taxon>Monogenea</taxon>
        <taxon>Polyopisthocotylea</taxon>
        <taxon>Polystomatidea</taxon>
        <taxon>Polystomatidae</taxon>
        <taxon>Protopolystoma</taxon>
    </lineage>
</organism>
<dbReference type="InterPro" id="IPR003961">
    <property type="entry name" value="FN3_dom"/>
</dbReference>
<comment type="caution">
    <text evidence="2">The sequence shown here is derived from an EMBL/GenBank/DDBJ whole genome shotgun (WGS) entry which is preliminary data.</text>
</comment>
<dbReference type="InterPro" id="IPR013783">
    <property type="entry name" value="Ig-like_fold"/>
</dbReference>
<dbReference type="AlphaFoldDB" id="A0A3S4ZWD6"/>
<feature type="non-terminal residue" evidence="2">
    <location>
        <position position="90"/>
    </location>
</feature>
<proteinExistence type="predicted"/>
<dbReference type="Gene3D" id="2.60.40.10">
    <property type="entry name" value="Immunoglobulins"/>
    <property type="match status" value="1"/>
</dbReference>